<proteinExistence type="predicted"/>
<evidence type="ECO:0000313" key="1">
    <source>
        <dbReference type="Ensembl" id="ENSMMOP00000013855.1"/>
    </source>
</evidence>
<organism evidence="1 2">
    <name type="scientific">Mola mola</name>
    <name type="common">Ocean sunfish</name>
    <name type="synonym">Tetraodon mola</name>
    <dbReference type="NCBI Taxonomy" id="94237"/>
    <lineage>
        <taxon>Eukaryota</taxon>
        <taxon>Metazoa</taxon>
        <taxon>Chordata</taxon>
        <taxon>Craniata</taxon>
        <taxon>Vertebrata</taxon>
        <taxon>Euteleostomi</taxon>
        <taxon>Actinopterygii</taxon>
        <taxon>Neopterygii</taxon>
        <taxon>Teleostei</taxon>
        <taxon>Neoteleostei</taxon>
        <taxon>Acanthomorphata</taxon>
        <taxon>Eupercaria</taxon>
        <taxon>Tetraodontiformes</taxon>
        <taxon>Molidae</taxon>
        <taxon>Mola</taxon>
    </lineage>
</organism>
<dbReference type="Proteomes" id="UP000261620">
    <property type="component" value="Unplaced"/>
</dbReference>
<reference evidence="1" key="2">
    <citation type="submission" date="2025-09" db="UniProtKB">
        <authorList>
            <consortium name="Ensembl"/>
        </authorList>
    </citation>
    <scope>IDENTIFICATION</scope>
</reference>
<reference evidence="1" key="1">
    <citation type="submission" date="2025-08" db="UniProtKB">
        <authorList>
            <consortium name="Ensembl"/>
        </authorList>
    </citation>
    <scope>IDENTIFICATION</scope>
</reference>
<evidence type="ECO:0000313" key="2">
    <source>
        <dbReference type="Proteomes" id="UP000261620"/>
    </source>
</evidence>
<protein>
    <submittedName>
        <fullName evidence="1">Uncharacterized protein</fullName>
    </submittedName>
</protein>
<dbReference type="AlphaFoldDB" id="A0A3Q4B7R9"/>
<dbReference type="Ensembl" id="ENSMMOT00000014078.1">
    <property type="protein sequence ID" value="ENSMMOP00000013855.1"/>
    <property type="gene ID" value="ENSMMOG00000010608.1"/>
</dbReference>
<name>A0A3Q4B7R9_MOLML</name>
<sequence>TLRHQASRLRQTLNLIKAPNALHESDALLSFIRQCCPSLPPNFSPSHPKDLIQACQQTAYSLYLYVGVALGTGRSTGVILIGYFDQSSELSVVKLLDTLQLSADAVDPAVDIDTEASTNTCAADTDARLLIEKLKKFSLPLSNLCAFYCNAPHPTVSRVFESQLQAFSPSLVSLCGLPGIAGRACQAGLLASFRCVVDLIRSLHQYITIRPSVNHRLKAMFTNAESYNPSHPVCEQALFIISTVQKMASSWKDIMRYFNSVRQVADAHHIRSQLMDHKVKLRFLFLAQTLEPLRALQELQQNGTVDVATQLQLTSIMVRSYATNLLRPSAIECFLTKWDLQILHNEQELLPALDVDIRFNARKFLFVTSMADLGEQDRSDFLKDAVKFYKAALESLVTSIPGNLGELALLNIYKVLKHLENINVRRILFFNLTPWSLIFVETA</sequence>
<accession>A0A3Q4B7R9</accession>
<keyword evidence="2" id="KW-1185">Reference proteome</keyword>
<dbReference type="OMA" id="ICPSIND"/>